<gene>
    <name evidence="1" type="ORF">Vadar_010292</name>
</gene>
<dbReference type="EMBL" id="CM037160">
    <property type="protein sequence ID" value="KAH7839910.1"/>
    <property type="molecule type" value="Genomic_DNA"/>
</dbReference>
<evidence type="ECO:0000313" key="2">
    <source>
        <dbReference type="Proteomes" id="UP000828048"/>
    </source>
</evidence>
<name>A0ACB7XGK6_9ERIC</name>
<sequence length="399" mass="44703">MIEAGQEKCCQTVDMAWRRDERKGVYLVRGLKLHPNEEIMTNKSGHNFIQNLLKPFRSTKDGNHELELDKIAAQEQKQFSFETLVAATKNFHSDYKLGQGGFGPVFKGKLEDGREIAVKQLSQSSRQGKKEFMNEAKLLARVQHRNVVNLLGYCAHGPEKLLVYEYVANESLDKHLFKSGRGDALDWKRRYDIITGVARGLLYLHEDETHVNTRVAGTNGYMAPEYVMHGRLSPKADVYSFGVVVLELISGQKNSNFIPSLDAENLLEWAYDLYKKGKSLEVMNPGLASSAVPDQVAMCVQIGLLCTQSDPQYRPTMDRVVLLLSKKPGTIEEPRRPGYPGSRYRRPRRPTASTDSHELNSNTFGSSVNTDGHSATATSSTSHLTSRQLASRGKRPMQG</sequence>
<accession>A0ACB7XGK6</accession>
<evidence type="ECO:0000313" key="1">
    <source>
        <dbReference type="EMBL" id="KAH7839910.1"/>
    </source>
</evidence>
<organism evidence="1 2">
    <name type="scientific">Vaccinium darrowii</name>
    <dbReference type="NCBI Taxonomy" id="229202"/>
    <lineage>
        <taxon>Eukaryota</taxon>
        <taxon>Viridiplantae</taxon>
        <taxon>Streptophyta</taxon>
        <taxon>Embryophyta</taxon>
        <taxon>Tracheophyta</taxon>
        <taxon>Spermatophyta</taxon>
        <taxon>Magnoliopsida</taxon>
        <taxon>eudicotyledons</taxon>
        <taxon>Gunneridae</taxon>
        <taxon>Pentapetalae</taxon>
        <taxon>asterids</taxon>
        <taxon>Ericales</taxon>
        <taxon>Ericaceae</taxon>
        <taxon>Vaccinioideae</taxon>
        <taxon>Vaccinieae</taxon>
        <taxon>Vaccinium</taxon>
    </lineage>
</organism>
<dbReference type="Proteomes" id="UP000828048">
    <property type="component" value="Chromosome 10"/>
</dbReference>
<protein>
    <submittedName>
        <fullName evidence="1">Uncharacterized protein</fullName>
    </submittedName>
</protein>
<proteinExistence type="predicted"/>
<reference evidence="1 2" key="1">
    <citation type="journal article" date="2021" name="Hortic Res">
        <title>High-quality reference genome and annotation aids understanding of berry development for evergreen blueberry (Vaccinium darrowii).</title>
        <authorList>
            <person name="Yu J."/>
            <person name="Hulse-Kemp A.M."/>
            <person name="Babiker E."/>
            <person name="Staton M."/>
        </authorList>
    </citation>
    <scope>NUCLEOTIDE SEQUENCE [LARGE SCALE GENOMIC DNA]</scope>
    <source>
        <strain evidence="2">cv. NJ 8807/NJ 8810</strain>
        <tissue evidence="1">Young leaf</tissue>
    </source>
</reference>
<keyword evidence="2" id="KW-1185">Reference proteome</keyword>
<comment type="caution">
    <text evidence="1">The sequence shown here is derived from an EMBL/GenBank/DDBJ whole genome shotgun (WGS) entry which is preliminary data.</text>
</comment>